<organism evidence="2 3">
    <name type="scientific">Pseudolactococcus carnosus</name>
    <dbReference type="NCBI Taxonomy" id="2749961"/>
    <lineage>
        <taxon>Bacteria</taxon>
        <taxon>Bacillati</taxon>
        <taxon>Bacillota</taxon>
        <taxon>Bacilli</taxon>
        <taxon>Lactobacillales</taxon>
        <taxon>Streptococcaceae</taxon>
        <taxon>Pseudolactococcus</taxon>
    </lineage>
</organism>
<comment type="caution">
    <text evidence="2">The sequence shown here is derived from an EMBL/GenBank/DDBJ whole genome shotgun (WGS) entry which is preliminary data.</text>
</comment>
<keyword evidence="1" id="KW-1133">Transmembrane helix</keyword>
<reference evidence="2 3" key="1">
    <citation type="journal article" date="2022" name="Microbiol. Res.">
        <title>Comparative genome analysis, predicted lifestyle and antimicrobial strategies of Lactococcus carnosus and Lactococcus paracarnosus isolated from meat.</title>
        <authorList>
            <person name="Werum V."/>
            <person name="Ehrmann M."/>
            <person name="Vogel R."/>
            <person name="Hilgarth M."/>
        </authorList>
    </citation>
    <scope>NUCLEOTIDE SEQUENCE [LARGE SCALE GENOMIC DNA]</scope>
    <source>
        <strain evidence="2 3">TMW22177</strain>
    </source>
</reference>
<keyword evidence="1" id="KW-0472">Membrane</keyword>
<evidence type="ECO:0008006" key="4">
    <source>
        <dbReference type="Google" id="ProtNLM"/>
    </source>
</evidence>
<dbReference type="EMBL" id="JAAECS010000022">
    <property type="protein sequence ID" value="MCJ1990832.1"/>
    <property type="molecule type" value="Genomic_DNA"/>
</dbReference>
<keyword evidence="1" id="KW-0812">Transmembrane</keyword>
<accession>A0ABT0AW47</accession>
<proteinExistence type="predicted"/>
<gene>
    <name evidence="2" type="ORF">GYN21_11455</name>
</gene>
<keyword evidence="3" id="KW-1185">Reference proteome</keyword>
<evidence type="ECO:0000313" key="2">
    <source>
        <dbReference type="EMBL" id="MCJ1990832.1"/>
    </source>
</evidence>
<dbReference type="RefSeq" id="WP_244034927.1">
    <property type="nucleotide sequence ID" value="NZ_JAAECS010000022.1"/>
</dbReference>
<feature type="transmembrane region" description="Helical" evidence="1">
    <location>
        <begin position="51"/>
        <end position="72"/>
    </location>
</feature>
<evidence type="ECO:0000313" key="3">
    <source>
        <dbReference type="Proteomes" id="UP001522450"/>
    </source>
</evidence>
<protein>
    <recommendedName>
        <fullName evidence="4">YggT family protein</fullName>
    </recommendedName>
</protein>
<dbReference type="Proteomes" id="UP001522450">
    <property type="component" value="Unassembled WGS sequence"/>
</dbReference>
<evidence type="ECO:0000256" key="1">
    <source>
        <dbReference type="SAM" id="Phobius"/>
    </source>
</evidence>
<name>A0ABT0AW47_9LACT</name>
<sequence length="83" mass="9434">MIIEVLVNLFFGLFDFLLDLIPDIKFDIGFSPLASLVEYIGYVGNFLDMRAVSACLAIYFVISHIGFLVRLFNFIIRKIPGID</sequence>